<feature type="modified residue" description="4-aspartylphosphate" evidence="1">
    <location>
        <position position="56"/>
    </location>
</feature>
<keyword evidence="1" id="KW-0597">Phosphoprotein</keyword>
<dbReference type="InterPro" id="IPR011006">
    <property type="entry name" value="CheY-like_superfamily"/>
</dbReference>
<evidence type="ECO:0000313" key="4">
    <source>
        <dbReference type="Proteomes" id="UP000000347"/>
    </source>
</evidence>
<sequence>MGRITFLIVDDSPVWRRIIRKFVEEKLKGIVVAEASDGLEAINLYNKLKPNVVTMDIEMPELDGIRAMEEILRYDKNAKIIVISSKGEEDTVRKALLKGAKDFIVKDLETEKWLKRFENVIKNDETKNSKNTFFDNIRRYIDRFKRR</sequence>
<dbReference type="PANTHER" id="PTHR43228">
    <property type="entry name" value="TWO-COMPONENT RESPONSE REGULATOR"/>
    <property type="match status" value="1"/>
</dbReference>
<dbReference type="PROSITE" id="PS50110">
    <property type="entry name" value="RESPONSE_REGULATORY"/>
    <property type="match status" value="1"/>
</dbReference>
<accession>D9TIM0</accession>
<dbReference type="STRING" id="608506.COB47_0534"/>
<dbReference type="eggNOG" id="COG2201">
    <property type="taxonomic scope" value="Bacteria"/>
</dbReference>
<keyword evidence="4" id="KW-1185">Reference proteome</keyword>
<dbReference type="AlphaFoldDB" id="D9TIM0"/>
<dbReference type="GO" id="GO:0000160">
    <property type="term" value="P:phosphorelay signal transduction system"/>
    <property type="evidence" value="ECO:0007669"/>
    <property type="project" value="InterPro"/>
</dbReference>
<protein>
    <submittedName>
        <fullName evidence="3">Response regulator receiver protein</fullName>
    </submittedName>
</protein>
<dbReference type="InterPro" id="IPR001789">
    <property type="entry name" value="Sig_transdc_resp-reg_receiver"/>
</dbReference>
<reference evidence="3 4" key="1">
    <citation type="journal article" date="2010" name="J. Bacteriol.">
        <title>Complete genome sequence of the cellulolytic thermophile Caldicellulosiruptor obsidiansis OB47T.</title>
        <authorList>
            <person name="Elkins J.G."/>
            <person name="Lochner A."/>
            <person name="Hamilton-Brehm S.D."/>
            <person name="Davenport K.W."/>
            <person name="Podar M."/>
            <person name="Brown S.D."/>
            <person name="Land M.L."/>
            <person name="Hauser L.J."/>
            <person name="Klingeman D.M."/>
            <person name="Raman B."/>
            <person name="Goodwin L.A."/>
            <person name="Tapia R."/>
            <person name="Meincke L.J."/>
            <person name="Detter J.C."/>
            <person name="Bruce D.C."/>
            <person name="Han C.S."/>
            <person name="Palumbo A.V."/>
            <person name="Cottingham R.W."/>
            <person name="Keller M."/>
            <person name="Graham D.E."/>
        </authorList>
    </citation>
    <scope>NUCLEOTIDE SEQUENCE [LARGE SCALE GENOMIC DNA]</scope>
    <source>
        <strain evidence="4">ATCC BAA-2073 / strain OB47</strain>
    </source>
</reference>
<name>D9TIM0_CALOO</name>
<dbReference type="EMBL" id="CP002164">
    <property type="protein sequence ID" value="ADL41852.1"/>
    <property type="molecule type" value="Genomic_DNA"/>
</dbReference>
<gene>
    <name evidence="3" type="ordered locus">COB47_0534</name>
</gene>
<dbReference type="InterPro" id="IPR052048">
    <property type="entry name" value="ST_Response_Regulator"/>
</dbReference>
<proteinExistence type="predicted"/>
<feature type="domain" description="Response regulatory" evidence="2">
    <location>
        <begin position="5"/>
        <end position="121"/>
    </location>
</feature>
<dbReference type="OrthoDB" id="9794370at2"/>
<evidence type="ECO:0000313" key="3">
    <source>
        <dbReference type="EMBL" id="ADL41852.1"/>
    </source>
</evidence>
<dbReference type="HOGENOM" id="CLU_000445_69_15_9"/>
<dbReference type="KEGG" id="cob:COB47_0534"/>
<evidence type="ECO:0000256" key="1">
    <source>
        <dbReference type="PROSITE-ProRule" id="PRU00169"/>
    </source>
</evidence>
<dbReference type="SMART" id="SM00448">
    <property type="entry name" value="REC"/>
    <property type="match status" value="1"/>
</dbReference>
<dbReference type="Gene3D" id="3.40.50.2300">
    <property type="match status" value="1"/>
</dbReference>
<organism evidence="3 4">
    <name type="scientific">Caldicellulosiruptor obsidiansis (strain ATCC BAA-2073 / JCM 16842 / OB47)</name>
    <dbReference type="NCBI Taxonomy" id="608506"/>
    <lineage>
        <taxon>Bacteria</taxon>
        <taxon>Bacillati</taxon>
        <taxon>Bacillota</taxon>
        <taxon>Bacillota incertae sedis</taxon>
        <taxon>Caldicellulosiruptorales</taxon>
        <taxon>Caldicellulosiruptoraceae</taxon>
        <taxon>Caldicellulosiruptor</taxon>
    </lineage>
</organism>
<dbReference type="SUPFAM" id="SSF52172">
    <property type="entry name" value="CheY-like"/>
    <property type="match status" value="1"/>
</dbReference>
<dbReference type="Pfam" id="PF00072">
    <property type="entry name" value="Response_reg"/>
    <property type="match status" value="1"/>
</dbReference>
<dbReference type="PANTHER" id="PTHR43228:SF1">
    <property type="entry name" value="TWO-COMPONENT RESPONSE REGULATOR ARR22"/>
    <property type="match status" value="1"/>
</dbReference>
<dbReference type="Proteomes" id="UP000000347">
    <property type="component" value="Chromosome"/>
</dbReference>
<evidence type="ECO:0000259" key="2">
    <source>
        <dbReference type="PROSITE" id="PS50110"/>
    </source>
</evidence>
<dbReference type="RefSeq" id="WP_013289857.1">
    <property type="nucleotide sequence ID" value="NC_014392.1"/>
</dbReference>